<name>A0A0F9NIA6_9ZZZZ</name>
<reference evidence="2" key="1">
    <citation type="journal article" date="2015" name="Nature">
        <title>Complex archaea that bridge the gap between prokaryotes and eukaryotes.</title>
        <authorList>
            <person name="Spang A."/>
            <person name="Saw J.H."/>
            <person name="Jorgensen S.L."/>
            <person name="Zaremba-Niedzwiedzka K."/>
            <person name="Martijn J."/>
            <person name="Lind A.E."/>
            <person name="van Eijk R."/>
            <person name="Schleper C."/>
            <person name="Guy L."/>
            <person name="Ettema T.J."/>
        </authorList>
    </citation>
    <scope>NUCLEOTIDE SEQUENCE</scope>
</reference>
<evidence type="ECO:0000313" key="2">
    <source>
        <dbReference type="EMBL" id="KKN19235.1"/>
    </source>
</evidence>
<protein>
    <submittedName>
        <fullName evidence="2">Uncharacterized protein</fullName>
    </submittedName>
</protein>
<dbReference type="AlphaFoldDB" id="A0A0F9NIA6"/>
<evidence type="ECO:0000256" key="1">
    <source>
        <dbReference type="SAM" id="MobiDB-lite"/>
    </source>
</evidence>
<feature type="region of interest" description="Disordered" evidence="1">
    <location>
        <begin position="90"/>
        <end position="118"/>
    </location>
</feature>
<gene>
    <name evidence="2" type="ORF">LCGC14_0947800</name>
</gene>
<dbReference type="EMBL" id="LAZR01003354">
    <property type="protein sequence ID" value="KKN19235.1"/>
    <property type="molecule type" value="Genomic_DNA"/>
</dbReference>
<accession>A0A0F9NIA6</accession>
<proteinExistence type="predicted"/>
<sequence>MYLRTLSFVCFGDDDAAAAAEKAAAEKKEASFTQEEVNTFLAKEKRKTQDAQKQLALKLQEYKKSAQLSGDEKGDLEKQIEDLQKQYMTVEERGRQTSEKASKKHKKELDDASSERDTWKTRYTQSTIQASIAQAAVTNKAIAVDQISAMLRPAAKLTEKLDEQGKPTGVFEPRVDFQDMDKDEKPIMLDLSIDQAVKRMSELSQYGNLFQGNKTGGLGGSGGTNSNAGKIDIVKIAHEDPARYRELRKKQPELLASM</sequence>
<organism evidence="2">
    <name type="scientific">marine sediment metagenome</name>
    <dbReference type="NCBI Taxonomy" id="412755"/>
    <lineage>
        <taxon>unclassified sequences</taxon>
        <taxon>metagenomes</taxon>
        <taxon>ecological metagenomes</taxon>
    </lineage>
</organism>
<comment type="caution">
    <text evidence="2">The sequence shown here is derived from an EMBL/GenBank/DDBJ whole genome shotgun (WGS) entry which is preliminary data.</text>
</comment>